<proteinExistence type="inferred from homology"/>
<comment type="caution">
    <text evidence="9">The sequence shown here is derived from an EMBL/GenBank/DDBJ whole genome shotgun (WGS) entry which is preliminary data.</text>
</comment>
<dbReference type="InterPro" id="IPR003316">
    <property type="entry name" value="E2F_WHTH_DNA-bd_dom"/>
</dbReference>
<dbReference type="SMART" id="SM01372">
    <property type="entry name" value="E2F_TDP"/>
    <property type="match status" value="1"/>
</dbReference>
<dbReference type="PANTHER" id="PTHR12081:SF18">
    <property type="entry name" value="TRANSCRIPTION FACTOR E2F2-RELATED"/>
    <property type="match status" value="1"/>
</dbReference>
<dbReference type="EMBL" id="CATQJL010000001">
    <property type="protein sequence ID" value="CAJ0590529.1"/>
    <property type="molecule type" value="Genomic_DNA"/>
</dbReference>
<dbReference type="FunFam" id="1.10.10.10:FF:000008">
    <property type="entry name" value="E2F transcription factor 1"/>
    <property type="match status" value="1"/>
</dbReference>
<dbReference type="InterPro" id="IPR037241">
    <property type="entry name" value="E2F-DP_heterodim"/>
</dbReference>
<dbReference type="AlphaFoldDB" id="A0AA36GFN8"/>
<organism evidence="9 10">
    <name type="scientific">Cylicocyclus nassatus</name>
    <name type="common">Nematode worm</name>
    <dbReference type="NCBI Taxonomy" id="53992"/>
    <lineage>
        <taxon>Eukaryota</taxon>
        <taxon>Metazoa</taxon>
        <taxon>Ecdysozoa</taxon>
        <taxon>Nematoda</taxon>
        <taxon>Chromadorea</taxon>
        <taxon>Rhabditida</taxon>
        <taxon>Rhabditina</taxon>
        <taxon>Rhabditomorpha</taxon>
        <taxon>Strongyloidea</taxon>
        <taxon>Strongylidae</taxon>
        <taxon>Cylicocyclus</taxon>
    </lineage>
</organism>
<protein>
    <recommendedName>
        <fullName evidence="8">E2F/DP family winged-helix DNA-binding domain-containing protein</fullName>
    </recommendedName>
</protein>
<dbReference type="Pfam" id="PF16421">
    <property type="entry name" value="E2F_CC-MB"/>
    <property type="match status" value="1"/>
</dbReference>
<evidence type="ECO:0000256" key="5">
    <source>
        <dbReference type="RuleBase" id="RU003796"/>
    </source>
</evidence>
<evidence type="ECO:0000256" key="3">
    <source>
        <dbReference type="ARBA" id="ARBA00023125"/>
    </source>
</evidence>
<keyword evidence="2 5" id="KW-0805">Transcription regulation</keyword>
<comment type="similarity">
    <text evidence="1 5">Belongs to the E2F/DP family.</text>
</comment>
<keyword evidence="3 5" id="KW-0238">DNA-binding</keyword>
<evidence type="ECO:0000256" key="2">
    <source>
        <dbReference type="ARBA" id="ARBA00023015"/>
    </source>
</evidence>
<dbReference type="SUPFAM" id="SSF46785">
    <property type="entry name" value="Winged helix' DNA-binding domain"/>
    <property type="match status" value="1"/>
</dbReference>
<gene>
    <name evidence="9" type="ORF">CYNAS_LOCUS2512</name>
</gene>
<sequence>MKQQAEATLEEVEVETTGEYDEMDDGIDQPQMGTRADKSLGLLTQRFIRLLECSSGGICDLNQAAEALSVRQKRRIYDITNVLEGIGLIEKKSKNVIQWKAGDLLKGDDKDDDPEVIAHLENLKKELAQLREEENAYDEHIKWLQQSMRNVCESSKNQRFAYISQSDLHKVFPVSNTFAVQAPPGTNVEVLPPKFGAVIDNRYLLRLSSSCGPITAVFANKEEGRPRVYRAVVDSSRYHPVEQDLYSNDPGPIVEEEMDDSVASSRRRRIEEVKGASGRTYRVNPAGQGAENDTSAECAIVQVLPPPNHEDYQFRVRNYSSAFDLFVDEIWSGFSLSAHDGASKPSQEPHCDDYVMQHGNAQAIWHLRDNEQKNS</sequence>
<keyword evidence="4 5" id="KW-0804">Transcription</keyword>
<keyword evidence="10" id="KW-1185">Reference proteome</keyword>
<evidence type="ECO:0000256" key="4">
    <source>
        <dbReference type="ARBA" id="ARBA00023163"/>
    </source>
</evidence>
<dbReference type="InterPro" id="IPR032198">
    <property type="entry name" value="E2F_CC-MB"/>
</dbReference>
<keyword evidence="5" id="KW-0539">Nucleus</keyword>
<dbReference type="PANTHER" id="PTHR12081">
    <property type="entry name" value="TRANSCRIPTION FACTOR E2F"/>
    <property type="match status" value="1"/>
</dbReference>
<comment type="subcellular location">
    <subcellularLocation>
        <location evidence="5">Nucleus</location>
    </subcellularLocation>
</comment>
<dbReference type="Gene3D" id="1.10.10.10">
    <property type="entry name" value="Winged helix-like DNA-binding domain superfamily/Winged helix DNA-binding domain"/>
    <property type="match status" value="1"/>
</dbReference>
<feature type="region of interest" description="Disordered" evidence="7">
    <location>
        <begin position="1"/>
        <end position="30"/>
    </location>
</feature>
<name>A0AA36GFN8_CYLNA</name>
<dbReference type="InterPro" id="IPR036388">
    <property type="entry name" value="WH-like_DNA-bd_sf"/>
</dbReference>
<evidence type="ECO:0000313" key="9">
    <source>
        <dbReference type="EMBL" id="CAJ0590529.1"/>
    </source>
</evidence>
<dbReference type="Proteomes" id="UP001176961">
    <property type="component" value="Unassembled WGS sequence"/>
</dbReference>
<evidence type="ECO:0000256" key="1">
    <source>
        <dbReference type="ARBA" id="ARBA00010940"/>
    </source>
</evidence>
<evidence type="ECO:0000256" key="7">
    <source>
        <dbReference type="SAM" id="MobiDB-lite"/>
    </source>
</evidence>
<dbReference type="Gene3D" id="6.10.250.540">
    <property type="match status" value="1"/>
</dbReference>
<evidence type="ECO:0000313" key="10">
    <source>
        <dbReference type="Proteomes" id="UP001176961"/>
    </source>
</evidence>
<dbReference type="InterPro" id="IPR015633">
    <property type="entry name" value="E2F"/>
</dbReference>
<dbReference type="InterPro" id="IPR036390">
    <property type="entry name" value="WH_DNA-bd_sf"/>
</dbReference>
<keyword evidence="6" id="KW-0175">Coiled coil</keyword>
<reference evidence="9" key="1">
    <citation type="submission" date="2023-07" db="EMBL/GenBank/DDBJ databases">
        <authorList>
            <consortium name="CYATHOMIX"/>
        </authorList>
    </citation>
    <scope>NUCLEOTIDE SEQUENCE</scope>
    <source>
        <strain evidence="9">N/A</strain>
    </source>
</reference>
<feature type="domain" description="E2F/DP family winged-helix DNA-binding" evidence="8">
    <location>
        <begin position="35"/>
        <end position="101"/>
    </location>
</feature>
<evidence type="ECO:0000259" key="8">
    <source>
        <dbReference type="SMART" id="SM01372"/>
    </source>
</evidence>
<feature type="compositionally biased region" description="Acidic residues" evidence="7">
    <location>
        <begin position="8"/>
        <end position="27"/>
    </location>
</feature>
<dbReference type="GO" id="GO:0000978">
    <property type="term" value="F:RNA polymerase II cis-regulatory region sequence-specific DNA binding"/>
    <property type="evidence" value="ECO:0007669"/>
    <property type="project" value="InterPro"/>
</dbReference>
<dbReference type="GO" id="GO:0000981">
    <property type="term" value="F:DNA-binding transcription factor activity, RNA polymerase II-specific"/>
    <property type="evidence" value="ECO:0007669"/>
    <property type="project" value="TreeGrafter"/>
</dbReference>
<dbReference type="SUPFAM" id="SSF144074">
    <property type="entry name" value="E2F-DP heterodimerization region"/>
    <property type="match status" value="1"/>
</dbReference>
<dbReference type="Pfam" id="PF02319">
    <property type="entry name" value="WHD_E2F_TDP"/>
    <property type="match status" value="1"/>
</dbReference>
<dbReference type="GO" id="GO:0046983">
    <property type="term" value="F:protein dimerization activity"/>
    <property type="evidence" value="ECO:0007669"/>
    <property type="project" value="InterPro"/>
</dbReference>
<evidence type="ECO:0000256" key="6">
    <source>
        <dbReference type="SAM" id="Coils"/>
    </source>
</evidence>
<accession>A0AA36GFN8</accession>
<dbReference type="GO" id="GO:0090575">
    <property type="term" value="C:RNA polymerase II transcription regulator complex"/>
    <property type="evidence" value="ECO:0007669"/>
    <property type="project" value="TreeGrafter"/>
</dbReference>
<feature type="coiled-coil region" evidence="6">
    <location>
        <begin position="113"/>
        <end position="140"/>
    </location>
</feature>